<keyword evidence="1" id="KW-0472">Membrane</keyword>
<keyword evidence="1" id="KW-0812">Transmembrane</keyword>
<proteinExistence type="predicted"/>
<accession>A0ABZ0B2W6</accession>
<feature type="transmembrane region" description="Helical" evidence="1">
    <location>
        <begin position="59"/>
        <end position="77"/>
    </location>
</feature>
<reference evidence="2 3" key="1">
    <citation type="submission" date="2023-08" db="EMBL/GenBank/DDBJ databases">
        <title>Rhodoferax potami sp. nov. and Rhodoferax mekongensis sp. nov., isolated from the Mekong River in Thailand.</title>
        <authorList>
            <person name="Kitikhun S."/>
            <person name="Charoenyingcharoen P."/>
            <person name="Siriarchawattana P."/>
            <person name="Likhitrattanapisal S."/>
            <person name="Nilsakha T."/>
            <person name="Chanpet A."/>
            <person name="Rattanawaree P."/>
            <person name="Ingsriswang S."/>
        </authorList>
    </citation>
    <scope>NUCLEOTIDE SEQUENCE [LARGE SCALE GENOMIC DNA]</scope>
    <source>
        <strain evidence="2 3">TBRC 17307</strain>
    </source>
</reference>
<organism evidence="2 3">
    <name type="scientific">Rhodoferax mekongensis</name>
    <dbReference type="NCBI Taxonomy" id="3068341"/>
    <lineage>
        <taxon>Bacteria</taxon>
        <taxon>Pseudomonadati</taxon>
        <taxon>Pseudomonadota</taxon>
        <taxon>Betaproteobacteria</taxon>
        <taxon>Burkholderiales</taxon>
        <taxon>Comamonadaceae</taxon>
        <taxon>Rhodoferax</taxon>
    </lineage>
</organism>
<keyword evidence="3" id="KW-1185">Reference proteome</keyword>
<name>A0ABZ0B2W6_9BURK</name>
<feature type="transmembrane region" description="Helical" evidence="1">
    <location>
        <begin position="114"/>
        <end position="133"/>
    </location>
</feature>
<dbReference type="Proteomes" id="UP001302257">
    <property type="component" value="Chromosome"/>
</dbReference>
<dbReference type="RefSeq" id="WP_313868777.1">
    <property type="nucleotide sequence ID" value="NZ_CP132507.1"/>
</dbReference>
<feature type="transmembrane region" description="Helical" evidence="1">
    <location>
        <begin position="20"/>
        <end position="39"/>
    </location>
</feature>
<evidence type="ECO:0000256" key="1">
    <source>
        <dbReference type="SAM" id="Phobius"/>
    </source>
</evidence>
<evidence type="ECO:0000313" key="3">
    <source>
        <dbReference type="Proteomes" id="UP001302257"/>
    </source>
</evidence>
<dbReference type="EMBL" id="CP132507">
    <property type="protein sequence ID" value="WNO06055.1"/>
    <property type="molecule type" value="Genomic_DNA"/>
</dbReference>
<evidence type="ECO:0000313" key="2">
    <source>
        <dbReference type="EMBL" id="WNO06055.1"/>
    </source>
</evidence>
<gene>
    <name evidence="2" type="ORF">RAN89_06390</name>
</gene>
<sequence>MSEKYWQATSRALFDSDLIATRITLAIGELMWAVMLIWPGESFARPTYTVMSHVTVEEAWAAIFMLSGVTQLAIVLLDDFDSRFARYFAGWNAALWIFVVVSMLISVYPPPAAVGGEIALAIAALWIFVRPFILSAGYRRAFRELI</sequence>
<protein>
    <submittedName>
        <fullName evidence="2">Uncharacterized protein</fullName>
    </submittedName>
</protein>
<keyword evidence="1" id="KW-1133">Transmembrane helix</keyword>
<feature type="transmembrane region" description="Helical" evidence="1">
    <location>
        <begin position="89"/>
        <end position="108"/>
    </location>
</feature>